<evidence type="ECO:0000313" key="6">
    <source>
        <dbReference type="EMBL" id="OGC15531.1"/>
    </source>
</evidence>
<dbReference type="Pfam" id="PF00573">
    <property type="entry name" value="Ribosomal_L4"/>
    <property type="match status" value="1"/>
</dbReference>
<evidence type="ECO:0000256" key="4">
    <source>
        <dbReference type="ARBA" id="ARBA00035244"/>
    </source>
</evidence>
<dbReference type="GO" id="GO:0019843">
    <property type="term" value="F:rRNA binding"/>
    <property type="evidence" value="ECO:0007669"/>
    <property type="project" value="UniProtKB-UniRule"/>
</dbReference>
<organism evidence="6 7">
    <name type="scientific">candidate division WOR-1 bacterium RIFOXYB2_FULL_36_35</name>
    <dbReference type="NCBI Taxonomy" id="1802578"/>
    <lineage>
        <taxon>Bacteria</taxon>
        <taxon>Bacillati</taxon>
        <taxon>Saganbacteria</taxon>
    </lineage>
</organism>
<dbReference type="Proteomes" id="UP000177905">
    <property type="component" value="Unassembled WGS sequence"/>
</dbReference>
<comment type="similarity">
    <text evidence="1 5">Belongs to the universal ribosomal protein uL4 family.</text>
</comment>
<dbReference type="GO" id="GO:0006412">
    <property type="term" value="P:translation"/>
    <property type="evidence" value="ECO:0007669"/>
    <property type="project" value="UniProtKB-UniRule"/>
</dbReference>
<comment type="subunit">
    <text evidence="5">Part of the 50S ribosomal subunit.</text>
</comment>
<comment type="caution">
    <text evidence="6">The sequence shown here is derived from an EMBL/GenBank/DDBJ whole genome shotgun (WGS) entry which is preliminary data.</text>
</comment>
<dbReference type="InterPro" id="IPR013005">
    <property type="entry name" value="Ribosomal_uL4-like"/>
</dbReference>
<dbReference type="PANTHER" id="PTHR10746:SF6">
    <property type="entry name" value="LARGE RIBOSOMAL SUBUNIT PROTEIN UL4M"/>
    <property type="match status" value="1"/>
</dbReference>
<dbReference type="NCBIfam" id="TIGR03953">
    <property type="entry name" value="rplD_bact"/>
    <property type="match status" value="1"/>
</dbReference>
<dbReference type="GO" id="GO:1990904">
    <property type="term" value="C:ribonucleoprotein complex"/>
    <property type="evidence" value="ECO:0007669"/>
    <property type="project" value="UniProtKB-KW"/>
</dbReference>
<dbReference type="Gene3D" id="3.40.1370.10">
    <property type="match status" value="1"/>
</dbReference>
<dbReference type="PANTHER" id="PTHR10746">
    <property type="entry name" value="50S RIBOSOMAL PROTEIN L4"/>
    <property type="match status" value="1"/>
</dbReference>
<evidence type="ECO:0000313" key="7">
    <source>
        <dbReference type="Proteomes" id="UP000177905"/>
    </source>
</evidence>
<proteinExistence type="inferred from homology"/>
<dbReference type="HAMAP" id="MF_01328_B">
    <property type="entry name" value="Ribosomal_uL4_B"/>
    <property type="match status" value="1"/>
</dbReference>
<evidence type="ECO:0000256" key="2">
    <source>
        <dbReference type="ARBA" id="ARBA00022980"/>
    </source>
</evidence>
<dbReference type="InterPro" id="IPR002136">
    <property type="entry name" value="Ribosomal_uL4"/>
</dbReference>
<keyword evidence="5" id="KW-0699">rRNA-binding</keyword>
<name>A0A1F4S523_UNCSA</name>
<dbReference type="InterPro" id="IPR023574">
    <property type="entry name" value="Ribosomal_uL4_dom_sf"/>
</dbReference>
<gene>
    <name evidence="5" type="primary">rplD</name>
    <name evidence="6" type="ORF">A2290_03985</name>
</gene>
<dbReference type="EMBL" id="MEUA01000019">
    <property type="protein sequence ID" value="OGC15531.1"/>
    <property type="molecule type" value="Genomic_DNA"/>
</dbReference>
<protein>
    <recommendedName>
        <fullName evidence="4 5">Large ribosomal subunit protein uL4</fullName>
    </recommendedName>
</protein>
<dbReference type="AlphaFoldDB" id="A0A1F4S523"/>
<evidence type="ECO:0000256" key="5">
    <source>
        <dbReference type="HAMAP-Rule" id="MF_01328"/>
    </source>
</evidence>
<sequence>MKLKIFDLKGKSLGDMEADSNLFGVKENVEVVHSTLRWLLNSKRSGTHSTLTRAEVRGGGVKPWKQKGTGRARAGSIRSPLWRHGGVIFGPKPRDYSFHLPRKIRKLALRVVLSDKARGDKLKIVKDFNIDQPKTKLVKDILDSFNLSEKKVVVVVDKISKELSLGSRNLRNIKVLSCENLNVFDLLNADILLMTESAVNKLREMF</sequence>
<reference evidence="6 7" key="1">
    <citation type="journal article" date="2016" name="Nat. Commun.">
        <title>Thousands of microbial genomes shed light on interconnected biogeochemical processes in an aquifer system.</title>
        <authorList>
            <person name="Anantharaman K."/>
            <person name="Brown C.T."/>
            <person name="Hug L.A."/>
            <person name="Sharon I."/>
            <person name="Castelle C.J."/>
            <person name="Probst A.J."/>
            <person name="Thomas B.C."/>
            <person name="Singh A."/>
            <person name="Wilkins M.J."/>
            <person name="Karaoz U."/>
            <person name="Brodie E.L."/>
            <person name="Williams K.H."/>
            <person name="Hubbard S.S."/>
            <person name="Banfield J.F."/>
        </authorList>
    </citation>
    <scope>NUCLEOTIDE SEQUENCE [LARGE SCALE GENOMIC DNA]</scope>
</reference>
<keyword evidence="5" id="KW-0694">RNA-binding</keyword>
<evidence type="ECO:0000256" key="1">
    <source>
        <dbReference type="ARBA" id="ARBA00010528"/>
    </source>
</evidence>
<evidence type="ECO:0000256" key="3">
    <source>
        <dbReference type="ARBA" id="ARBA00023274"/>
    </source>
</evidence>
<comment type="function">
    <text evidence="5">Forms part of the polypeptide exit tunnel.</text>
</comment>
<dbReference type="GO" id="GO:0005840">
    <property type="term" value="C:ribosome"/>
    <property type="evidence" value="ECO:0007669"/>
    <property type="project" value="UniProtKB-KW"/>
</dbReference>
<keyword evidence="2 5" id="KW-0689">Ribosomal protein</keyword>
<dbReference type="SUPFAM" id="SSF52166">
    <property type="entry name" value="Ribosomal protein L4"/>
    <property type="match status" value="1"/>
</dbReference>
<comment type="function">
    <text evidence="5">One of the primary rRNA binding proteins, this protein initially binds near the 5'-end of the 23S rRNA. It is important during the early stages of 50S assembly. It makes multiple contacts with different domains of the 23S rRNA in the assembled 50S subunit and ribosome.</text>
</comment>
<dbReference type="GO" id="GO:0003735">
    <property type="term" value="F:structural constituent of ribosome"/>
    <property type="evidence" value="ECO:0007669"/>
    <property type="project" value="InterPro"/>
</dbReference>
<keyword evidence="3 5" id="KW-0687">Ribonucleoprotein</keyword>
<accession>A0A1F4S523</accession>